<feature type="compositionally biased region" description="Polar residues" evidence="1">
    <location>
        <begin position="51"/>
        <end position="69"/>
    </location>
</feature>
<sequence>MVVINAPPNDVPSNTTGANCARAAYNAAVYPAGPEPIMITSWMSEELISGHTTVSPANPSGRQGNAVKQRTQREVVPSQHVTSTDAGATRALWNRAPWVQ</sequence>
<evidence type="ECO:0000313" key="2">
    <source>
        <dbReference type="EMBL" id="BBY71698.1"/>
    </source>
</evidence>
<evidence type="ECO:0000256" key="1">
    <source>
        <dbReference type="SAM" id="MobiDB-lite"/>
    </source>
</evidence>
<dbReference type="Proteomes" id="UP000466578">
    <property type="component" value="Chromosome"/>
</dbReference>
<keyword evidence="3" id="KW-1185">Reference proteome</keyword>
<accession>A0ABM7KCB8</accession>
<gene>
    <name evidence="2" type="ORF">MPRI_38850</name>
</gene>
<feature type="region of interest" description="Disordered" evidence="1">
    <location>
        <begin position="51"/>
        <end position="100"/>
    </location>
</feature>
<protein>
    <submittedName>
        <fullName evidence="2">Uncharacterized protein</fullName>
    </submittedName>
</protein>
<proteinExistence type="predicted"/>
<evidence type="ECO:0000313" key="3">
    <source>
        <dbReference type="Proteomes" id="UP000466578"/>
    </source>
</evidence>
<dbReference type="EMBL" id="AP022597">
    <property type="protein sequence ID" value="BBY71698.1"/>
    <property type="molecule type" value="Genomic_DNA"/>
</dbReference>
<name>A0ABM7KCB8_9MYCO</name>
<reference evidence="2 3" key="1">
    <citation type="journal article" date="2019" name="Emerg. Microbes Infect.">
        <title>Comprehensive subspecies identification of 175 nontuberculous mycobacteria species based on 7547 genomic profiles.</title>
        <authorList>
            <person name="Matsumoto Y."/>
            <person name="Kinjo T."/>
            <person name="Motooka D."/>
            <person name="Nabeya D."/>
            <person name="Jung N."/>
            <person name="Uechi K."/>
            <person name="Horii T."/>
            <person name="Iida T."/>
            <person name="Fujita J."/>
            <person name="Nakamura S."/>
        </authorList>
    </citation>
    <scope>NUCLEOTIDE SEQUENCE [LARGE SCALE GENOMIC DNA]</scope>
    <source>
        <strain evidence="2 3">JCM 30622</strain>
    </source>
</reference>
<organism evidence="2 3">
    <name type="scientific">Mycobacterium paraintracellulare</name>
    <dbReference type="NCBI Taxonomy" id="1138383"/>
    <lineage>
        <taxon>Bacteria</taxon>
        <taxon>Bacillati</taxon>
        <taxon>Actinomycetota</taxon>
        <taxon>Actinomycetes</taxon>
        <taxon>Mycobacteriales</taxon>
        <taxon>Mycobacteriaceae</taxon>
        <taxon>Mycobacterium</taxon>
        <taxon>Mycobacterium avium complex (MAC)</taxon>
    </lineage>
</organism>